<name>A0A1W1BLZ4_9ZZZZ</name>
<dbReference type="EMBL" id="FPHN01000036">
    <property type="protein sequence ID" value="SFV54527.1"/>
    <property type="molecule type" value="Genomic_DNA"/>
</dbReference>
<protein>
    <submittedName>
        <fullName evidence="1">Uncharacterized protein</fullName>
    </submittedName>
</protein>
<gene>
    <name evidence="1" type="ORF">MNB_SV-14-124</name>
</gene>
<dbReference type="AlphaFoldDB" id="A0A1W1BLZ4"/>
<organism evidence="1">
    <name type="scientific">hydrothermal vent metagenome</name>
    <dbReference type="NCBI Taxonomy" id="652676"/>
    <lineage>
        <taxon>unclassified sequences</taxon>
        <taxon>metagenomes</taxon>
        <taxon>ecological metagenomes</taxon>
    </lineage>
</organism>
<reference evidence="1" key="1">
    <citation type="submission" date="2016-10" db="EMBL/GenBank/DDBJ databases">
        <authorList>
            <person name="de Groot N.N."/>
        </authorList>
    </citation>
    <scope>NUCLEOTIDE SEQUENCE</scope>
</reference>
<accession>A0A1W1BLZ4</accession>
<evidence type="ECO:0000313" key="1">
    <source>
        <dbReference type="EMBL" id="SFV54527.1"/>
    </source>
</evidence>
<proteinExistence type="predicted"/>
<sequence length="103" mass="10988">MKKIKEKIVLITSIFLINGCATDTSKLTTALSDGVQAGVKTSMDKNSTNATLKNSLIEGTKVGLKSALDSNSTKSDNNSSESMTTKVIDNVADYLKDGKKKKD</sequence>